<organism evidence="2 3">
    <name type="scientific">Trametes coccinea (strain BRFM310)</name>
    <name type="common">Pycnoporus coccineus</name>
    <dbReference type="NCBI Taxonomy" id="1353009"/>
    <lineage>
        <taxon>Eukaryota</taxon>
        <taxon>Fungi</taxon>
        <taxon>Dikarya</taxon>
        <taxon>Basidiomycota</taxon>
        <taxon>Agaricomycotina</taxon>
        <taxon>Agaricomycetes</taxon>
        <taxon>Polyporales</taxon>
        <taxon>Polyporaceae</taxon>
        <taxon>Trametes</taxon>
    </lineage>
</organism>
<proteinExistence type="predicted"/>
<sequence>MPHSLCLADARARLAPAFFSLRLRVHAFGRSAMPCVLVATARKRPRKPRCVQLLFTLALPLRPNCLCASFMHRFPVMRPTCFRPGPAALFLCSPRQPSVFRSACIPVTSLRFHARLRNCSPPPRSPSSFYPPLARSFHTSIRCSHSPLEAISAKSGGLFPSPHSATRAPVPALLSSSQPPDDCAPSHALPRPPLTHIRFAAPRTFTAVH</sequence>
<keyword evidence="3" id="KW-1185">Reference proteome</keyword>
<accession>A0A1Y2I610</accession>
<name>A0A1Y2I610_TRAC3</name>
<reference evidence="2 3" key="1">
    <citation type="journal article" date="2015" name="Biotechnol. Biofuels">
        <title>Enhanced degradation of softwood versus hardwood by the white-rot fungus Pycnoporus coccineus.</title>
        <authorList>
            <person name="Couturier M."/>
            <person name="Navarro D."/>
            <person name="Chevret D."/>
            <person name="Henrissat B."/>
            <person name="Piumi F."/>
            <person name="Ruiz-Duenas F.J."/>
            <person name="Martinez A.T."/>
            <person name="Grigoriev I.V."/>
            <person name="Riley R."/>
            <person name="Lipzen A."/>
            <person name="Berrin J.G."/>
            <person name="Master E.R."/>
            <person name="Rosso M.N."/>
        </authorList>
    </citation>
    <scope>NUCLEOTIDE SEQUENCE [LARGE SCALE GENOMIC DNA]</scope>
    <source>
        <strain evidence="2 3">BRFM310</strain>
    </source>
</reference>
<gene>
    <name evidence="2" type="ORF">PYCCODRAFT_1266554</name>
</gene>
<dbReference type="Proteomes" id="UP000193067">
    <property type="component" value="Unassembled WGS sequence"/>
</dbReference>
<evidence type="ECO:0000256" key="1">
    <source>
        <dbReference type="SAM" id="MobiDB-lite"/>
    </source>
</evidence>
<dbReference type="EMBL" id="KZ084174">
    <property type="protein sequence ID" value="OSC96587.1"/>
    <property type="molecule type" value="Genomic_DNA"/>
</dbReference>
<evidence type="ECO:0000313" key="2">
    <source>
        <dbReference type="EMBL" id="OSC96587.1"/>
    </source>
</evidence>
<protein>
    <submittedName>
        <fullName evidence="2">Uncharacterized protein</fullName>
    </submittedName>
</protein>
<evidence type="ECO:0000313" key="3">
    <source>
        <dbReference type="Proteomes" id="UP000193067"/>
    </source>
</evidence>
<feature type="region of interest" description="Disordered" evidence="1">
    <location>
        <begin position="169"/>
        <end position="189"/>
    </location>
</feature>
<dbReference type="AlphaFoldDB" id="A0A1Y2I610"/>